<gene>
    <name evidence="2" type="ORF">GGX14DRAFT_560555</name>
</gene>
<organism evidence="2 3">
    <name type="scientific">Mycena pura</name>
    <dbReference type="NCBI Taxonomy" id="153505"/>
    <lineage>
        <taxon>Eukaryota</taxon>
        <taxon>Fungi</taxon>
        <taxon>Dikarya</taxon>
        <taxon>Basidiomycota</taxon>
        <taxon>Agaricomycotina</taxon>
        <taxon>Agaricomycetes</taxon>
        <taxon>Agaricomycetidae</taxon>
        <taxon>Agaricales</taxon>
        <taxon>Marasmiineae</taxon>
        <taxon>Mycenaceae</taxon>
        <taxon>Mycena</taxon>
    </lineage>
</organism>
<feature type="region of interest" description="Disordered" evidence="1">
    <location>
        <begin position="358"/>
        <end position="383"/>
    </location>
</feature>
<feature type="compositionally biased region" description="Polar residues" evidence="1">
    <location>
        <begin position="7"/>
        <end position="21"/>
    </location>
</feature>
<feature type="region of interest" description="Disordered" evidence="1">
    <location>
        <begin position="123"/>
        <end position="253"/>
    </location>
</feature>
<keyword evidence="3" id="KW-1185">Reference proteome</keyword>
<feature type="region of interest" description="Disordered" evidence="1">
    <location>
        <begin position="1808"/>
        <end position="1856"/>
    </location>
</feature>
<dbReference type="Proteomes" id="UP001219525">
    <property type="component" value="Unassembled WGS sequence"/>
</dbReference>
<feature type="compositionally biased region" description="Low complexity" evidence="1">
    <location>
        <begin position="373"/>
        <end position="383"/>
    </location>
</feature>
<feature type="compositionally biased region" description="Basic and acidic residues" evidence="1">
    <location>
        <begin position="93"/>
        <end position="107"/>
    </location>
</feature>
<comment type="caution">
    <text evidence="2">The sequence shown here is derived from an EMBL/GenBank/DDBJ whole genome shotgun (WGS) entry which is preliminary data.</text>
</comment>
<accession>A0AAD6YIH1</accession>
<feature type="compositionally biased region" description="Basic and acidic residues" evidence="1">
    <location>
        <begin position="51"/>
        <end position="66"/>
    </location>
</feature>
<evidence type="ECO:0000313" key="2">
    <source>
        <dbReference type="EMBL" id="KAJ7219474.1"/>
    </source>
</evidence>
<proteinExistence type="predicted"/>
<feature type="compositionally biased region" description="Polar residues" evidence="1">
    <location>
        <begin position="126"/>
        <end position="135"/>
    </location>
</feature>
<feature type="compositionally biased region" description="Polar residues" evidence="1">
    <location>
        <begin position="169"/>
        <end position="182"/>
    </location>
</feature>
<feature type="compositionally biased region" description="Low complexity" evidence="1">
    <location>
        <begin position="237"/>
        <end position="252"/>
    </location>
</feature>
<evidence type="ECO:0000256" key="1">
    <source>
        <dbReference type="SAM" id="MobiDB-lite"/>
    </source>
</evidence>
<sequence length="2946" mass="326549">MAPPTQQPRSRSQAHLLSSTPLRKVPSTEAQKNPYPSQWSPPRGASQQASEPREPWWRRYERESHRCKPATPVARSPSRESLKDSQTSQATMLKERPRLGDTSWHKERLAILKRQHARAAAMFPTWNRSPVSPSGSHRPASTPEPVLQTRWGDTWGAEPSLPHDAHLPTTRSLGESPSSGPTLQPYVSPHLRVQRSQPYVPPYLREQRDHSGGTGNGTSFIGSKPTTSAAPIEVPVSRPSPQSPTPTRQRSQLLVQQPGSLVKATSCAPFRSNTPATSVTLRRTRARSGASAKLVAGKREDSRVRSGPRSLQNSSFLSPVPPWPPPPSSCSSNPLPVPPWPPPHCRNLVQPHRRCGASDVATASHISTTWPRPSSSPLSSSGLSPLGVKRPGCIEALYYSLVWYPTAYGPRRTRESTALAARLWLATPAPSKCARPPAARARICLWRRPSRGRLTDEPGRFRSCARVALIRLRVPGRSATLSACWPSNLGTHLLCIRRRQPWSSVHARSWSRAPGKRTLSPTRAITHHVAALWSRTSVRPLRYSPAHAPARCPGAYRLWTLTHGSRLHGASKRIGQRVQPPGAHLHPIAHMPVRLCAPRPTHLSLKRRTPRFLARVHRACARPPLSGMQYCLCVLCGALPVYSVARMSIVRASPERRPHSFLTRVSCVHLCPSPRRYPNRPCAISSAQTPCVCWVLDARQADVYVYAFITAAYLGIPGQPVPRTRSPIVTARFSFGFRRACGAIHFPLVSIGASRCTGLQRSLLLGNNTFPPTKSAPLEVAATEWGRPLLAAYCLAGAPRSERVLEYLCRLVRLALVQYIDFCNLLSLIYSASTTDVSRLPCRALLRGMAVLLLPRSIHGQRTTRKTGSTTDAELYRPAPSLSIETLHGDLNAAVSMFASRGSELLRCNHQRPLCAKSPHTTAVSVPARALSWLHPSRCTHARGILRSLQLTVHICTSTYLHAAAFERPCTMVNSAAVERLLGLHVAPRLRVVDQRYRTQTSTRRGSTRRASTKPRIGGSLARLRPIPMVEPPVFSSTNPCSHRHTHTIGVPRLSRLAARISVHLLSVRYRTRPLQRLQRLDVNYRVVERLTRLPIVLLLVLQSPNPVLTPLAEILKLPWCRVCARSYLLASRVVPSSRPHARVVREELQTGERLTRLHPILLVTEHSHTKMKLLSSDFQDVTHECEEDSEEKERVIQSLSTLHLCLLRAALGRCVATQGHPQPQRMEYCRRSAIRHAEYARPCRKLGARHEPTLCDRLATAVAVQPNERVLENRVSTTVETACEQSAVRATAKTCTDRHVTNSVQCGATHLALHYSIPANARHFEHATLHSVAPHIRAACLTEVRGARSAHSVAPLQCYWELSVVSPAWGAVPRLTSGKERSERIGVGERLSTHLSCATMHSRCASATQLGARAARPLMTPAPMAPSTTPLEILKLPHYRVRAPSHSLDFRMVPLLHLSPRVLREEPRSGERLTRLHLVLLVKECGITQRILFSCDYEYLTHESKCVQRSRWYTSSREPARQLSWSRARLYPSAHSAVHTPRNTAQCSFALQVCDLECMIVSSDWGAVLRLTSSEGEECLPAQLQMDRRACLDKPPALLAQVARRTGGSQRAACGTAMQEHLKWGERSEGIEVSEISNTHLSGTTTRPRPTCLHRDAWNCRVAAPGLPQLQCARVKCYHRSVSHRIEGTPPCRKIGARKGLESCIKIVAASSVLQPKATVSGGKVASRREHYWMSARFSASRVTDASGPEGCSANLLRYLSFPASCLWSGSSKSESLENAGGASQSRHRIRETESRVTTILLPPPRRERCSPCQWHPASTRGSSGLAGPSIPGAVQQLPNGGTRPPPEMRISSPWYPNASLRAHESASSRPATMELNKFTRLPTDARIRLWRCPLSGRLANMRSCSWRCTDIARLRVQVPVRPLSSPHSPFPATASILDAKPYSTTDEPQRLTSAPALSRCATQACSQRMHAFPGVRAHLWRRPSSGCLYRHLRPHALATARHPSPWLAPVRRIALLRGCLLAHAATLPKCGLYAMSSRRGKAPARHGTPPYLASTRLFVERPNPHAPGPPNSARLCVHVHRRIHRWRCNLSGCLVDGRRRSRSRAHALALRVAFATYASVSRSRFNSTSPQVPEAMFSSNTRARLFIERPSLRMSFPFTCARPCASTRMLPFTCMPDHLISSRDTRPAGVMSLSIVVVSQRRYPYRRSDVRLLFSRGLEVSLRAKALKALLCTREPLWALVLIETIPPSHPLARPQAGCISAPRTLMEWRNRVQATEVRSALQGCTSLFACQLLLDDEAIMQSDDVFELPASRSVERLHCDVKVSAIAMLTGSTAGRPHHASLRMPCLAPALHHDVLALYEAGISRHRLVREFQVLSAWGAIGNTHQTFQPTNTSRQLATTRDKVNVVVIELSTPASLSRNLGLLGCDARATVPRPKPPVQVCFTRCPAAALRHKCNRHCVGHCCAHSYLCAVPRRWPTCAWQHSTGATRLSRYEARYPSLDAGVASERIIEQGTPWGAVHPGSEECFNTKLNLLSIYSTISPTHHWRQDHNEAVPSSNAAHVYIGCAVSGCDAAAREVAYALTQCRIPTRSSLAERLVVPRPYSCMPSRSLNLRVLSVRRSCTGVVEAESRSKERLAWLLLVLLIAWHSKSKLFPFDFNDIDLPIDTYQRSTMRKTSSNTGTKCFTSVSSTACACVARHQAAARKHKHRWRMLQRHRASWNSHQRIPWRTIPGRWRLMSRNVAGIFSSCRDVAGMNNVTTREKIGRHNCQYPPALVTPQRILTAIVQALRKRILLKCSETQRPPERLPQVVCVPVLAQALYLHDSHRLRGPPSNHAGSRAAASQLSTECRCWSQAVVSWARTRAPHPRLCCARSGIDSSGVYDHCPWKRRSPSTYLHPLSMTVPAPCPASTEHKCLSGEEVSGEQAREHGSGSAALCCCISSC</sequence>
<dbReference type="EMBL" id="JARJCW010000011">
    <property type="protein sequence ID" value="KAJ7219474.1"/>
    <property type="molecule type" value="Genomic_DNA"/>
</dbReference>
<feature type="region of interest" description="Disordered" evidence="1">
    <location>
        <begin position="266"/>
        <end position="335"/>
    </location>
</feature>
<feature type="region of interest" description="Disordered" evidence="1">
    <location>
        <begin position="1"/>
        <end position="107"/>
    </location>
</feature>
<feature type="compositionally biased region" description="Polar residues" evidence="1">
    <location>
        <begin position="271"/>
        <end position="281"/>
    </location>
</feature>
<feature type="compositionally biased region" description="Pro residues" evidence="1">
    <location>
        <begin position="319"/>
        <end position="328"/>
    </location>
</feature>
<evidence type="ECO:0000313" key="3">
    <source>
        <dbReference type="Proteomes" id="UP001219525"/>
    </source>
</evidence>
<feature type="compositionally biased region" description="Polar residues" evidence="1">
    <location>
        <begin position="28"/>
        <end position="50"/>
    </location>
</feature>
<feature type="compositionally biased region" description="Polar residues" evidence="1">
    <location>
        <begin position="217"/>
        <end position="229"/>
    </location>
</feature>
<name>A0AAD6YIH1_9AGAR</name>
<reference evidence="2" key="1">
    <citation type="submission" date="2023-03" db="EMBL/GenBank/DDBJ databases">
        <title>Massive genome expansion in bonnet fungi (Mycena s.s.) driven by repeated elements and novel gene families across ecological guilds.</title>
        <authorList>
            <consortium name="Lawrence Berkeley National Laboratory"/>
            <person name="Harder C.B."/>
            <person name="Miyauchi S."/>
            <person name="Viragh M."/>
            <person name="Kuo A."/>
            <person name="Thoen E."/>
            <person name="Andreopoulos B."/>
            <person name="Lu D."/>
            <person name="Skrede I."/>
            <person name="Drula E."/>
            <person name="Henrissat B."/>
            <person name="Morin E."/>
            <person name="Kohler A."/>
            <person name="Barry K."/>
            <person name="LaButti K."/>
            <person name="Morin E."/>
            <person name="Salamov A."/>
            <person name="Lipzen A."/>
            <person name="Mereny Z."/>
            <person name="Hegedus B."/>
            <person name="Baldrian P."/>
            <person name="Stursova M."/>
            <person name="Weitz H."/>
            <person name="Taylor A."/>
            <person name="Grigoriev I.V."/>
            <person name="Nagy L.G."/>
            <person name="Martin F."/>
            <person name="Kauserud H."/>
        </authorList>
    </citation>
    <scope>NUCLEOTIDE SEQUENCE</scope>
    <source>
        <strain evidence="2">9144</strain>
    </source>
</reference>
<protein>
    <submittedName>
        <fullName evidence="2">Uncharacterized protein</fullName>
    </submittedName>
</protein>